<keyword evidence="3" id="KW-1185">Reference proteome</keyword>
<name>A0AAV7KX49_PLEWA</name>
<organism evidence="2 3">
    <name type="scientific">Pleurodeles waltl</name>
    <name type="common">Iberian ribbed newt</name>
    <dbReference type="NCBI Taxonomy" id="8319"/>
    <lineage>
        <taxon>Eukaryota</taxon>
        <taxon>Metazoa</taxon>
        <taxon>Chordata</taxon>
        <taxon>Craniata</taxon>
        <taxon>Vertebrata</taxon>
        <taxon>Euteleostomi</taxon>
        <taxon>Amphibia</taxon>
        <taxon>Batrachia</taxon>
        <taxon>Caudata</taxon>
        <taxon>Salamandroidea</taxon>
        <taxon>Salamandridae</taxon>
        <taxon>Pleurodelinae</taxon>
        <taxon>Pleurodeles</taxon>
    </lineage>
</organism>
<sequence length="155" mass="16821">MSEVARALIRSCGCARFQRLRPRLLVAEMDPTGAQRLDGEGGGSGEKQQPKQVKGPPSPSRFSGSEENQQRSSKGPPSPSRFSGSKENQQPSSKVKVTIAGEPLSILRQRGENGGFRVPRWRYPALHQDFFEGGFKGAGVPLSILRQWGEAAAAF</sequence>
<dbReference type="Proteomes" id="UP001066276">
    <property type="component" value="Chromosome 12"/>
</dbReference>
<evidence type="ECO:0000256" key="1">
    <source>
        <dbReference type="SAM" id="MobiDB-lite"/>
    </source>
</evidence>
<feature type="compositionally biased region" description="Polar residues" evidence="1">
    <location>
        <begin position="60"/>
        <end position="95"/>
    </location>
</feature>
<reference evidence="2" key="1">
    <citation type="journal article" date="2022" name="bioRxiv">
        <title>Sequencing and chromosome-scale assembly of the giantPleurodeles waltlgenome.</title>
        <authorList>
            <person name="Brown T."/>
            <person name="Elewa A."/>
            <person name="Iarovenko S."/>
            <person name="Subramanian E."/>
            <person name="Araus A.J."/>
            <person name="Petzold A."/>
            <person name="Susuki M."/>
            <person name="Suzuki K.-i.T."/>
            <person name="Hayashi T."/>
            <person name="Toyoda A."/>
            <person name="Oliveira C."/>
            <person name="Osipova E."/>
            <person name="Leigh N.D."/>
            <person name="Simon A."/>
            <person name="Yun M.H."/>
        </authorList>
    </citation>
    <scope>NUCLEOTIDE SEQUENCE</scope>
    <source>
        <strain evidence="2">20211129_DDA</strain>
        <tissue evidence="2">Liver</tissue>
    </source>
</reference>
<dbReference type="EMBL" id="JANPWB010000016">
    <property type="protein sequence ID" value="KAJ1084066.1"/>
    <property type="molecule type" value="Genomic_DNA"/>
</dbReference>
<protein>
    <submittedName>
        <fullName evidence="2">Uncharacterized protein</fullName>
    </submittedName>
</protein>
<evidence type="ECO:0000313" key="2">
    <source>
        <dbReference type="EMBL" id="KAJ1084066.1"/>
    </source>
</evidence>
<comment type="caution">
    <text evidence="2">The sequence shown here is derived from an EMBL/GenBank/DDBJ whole genome shotgun (WGS) entry which is preliminary data.</text>
</comment>
<gene>
    <name evidence="2" type="ORF">NDU88_004220</name>
</gene>
<accession>A0AAV7KX49</accession>
<evidence type="ECO:0000313" key="3">
    <source>
        <dbReference type="Proteomes" id="UP001066276"/>
    </source>
</evidence>
<dbReference type="AlphaFoldDB" id="A0AAV7KX49"/>
<feature type="region of interest" description="Disordered" evidence="1">
    <location>
        <begin position="30"/>
        <end position="100"/>
    </location>
</feature>
<proteinExistence type="predicted"/>